<evidence type="ECO:0000313" key="4">
    <source>
        <dbReference type="Proteomes" id="UP000292685"/>
    </source>
</evidence>
<protein>
    <submittedName>
        <fullName evidence="3">Uncharacterized membrane protein (DUF485 family)</fullName>
    </submittedName>
</protein>
<feature type="transmembrane region" description="Helical" evidence="2">
    <location>
        <begin position="79"/>
        <end position="99"/>
    </location>
</feature>
<sequence length="116" mass="12886">MDARPERVRVTAPRDAAPPPISPVPAGTPEDFYVRSLVRSQLRLALSVAVGFVVVLVLLAVMVTFWPQIHAMRVATIPLPWLLLGVGVYPLIWVGAALYNRASERNEQRYRDLAGR</sequence>
<feature type="transmembrane region" description="Helical" evidence="2">
    <location>
        <begin position="44"/>
        <end position="67"/>
    </location>
</feature>
<dbReference type="RefSeq" id="WP_242607536.1">
    <property type="nucleotide sequence ID" value="NZ_SHLA01000001.1"/>
</dbReference>
<gene>
    <name evidence="3" type="ORF">EV380_1530</name>
</gene>
<keyword evidence="2" id="KW-0472">Membrane</keyword>
<name>A0A4Q8ACQ0_9MICC</name>
<keyword evidence="2" id="KW-1133">Transmembrane helix</keyword>
<organism evidence="3 4">
    <name type="scientific">Zhihengliuella halotolerans</name>
    <dbReference type="NCBI Taxonomy" id="370736"/>
    <lineage>
        <taxon>Bacteria</taxon>
        <taxon>Bacillati</taxon>
        <taxon>Actinomycetota</taxon>
        <taxon>Actinomycetes</taxon>
        <taxon>Micrococcales</taxon>
        <taxon>Micrococcaceae</taxon>
        <taxon>Zhihengliuella</taxon>
    </lineage>
</organism>
<evidence type="ECO:0000256" key="1">
    <source>
        <dbReference type="SAM" id="MobiDB-lite"/>
    </source>
</evidence>
<feature type="region of interest" description="Disordered" evidence="1">
    <location>
        <begin position="1"/>
        <end position="26"/>
    </location>
</feature>
<evidence type="ECO:0000313" key="3">
    <source>
        <dbReference type="EMBL" id="RZU61948.1"/>
    </source>
</evidence>
<keyword evidence="2" id="KW-0812">Transmembrane</keyword>
<keyword evidence="4" id="KW-1185">Reference proteome</keyword>
<comment type="caution">
    <text evidence="3">The sequence shown here is derived from an EMBL/GenBank/DDBJ whole genome shotgun (WGS) entry which is preliminary data.</text>
</comment>
<reference evidence="3 4" key="1">
    <citation type="submission" date="2019-02" db="EMBL/GenBank/DDBJ databases">
        <title>Sequencing the genomes of 1000 actinobacteria strains.</title>
        <authorList>
            <person name="Klenk H.-P."/>
        </authorList>
    </citation>
    <scope>NUCLEOTIDE SEQUENCE [LARGE SCALE GENOMIC DNA]</scope>
    <source>
        <strain evidence="3 4">DSM 17364</strain>
    </source>
</reference>
<dbReference type="Proteomes" id="UP000292685">
    <property type="component" value="Unassembled WGS sequence"/>
</dbReference>
<dbReference type="AlphaFoldDB" id="A0A4Q8ACQ0"/>
<proteinExistence type="predicted"/>
<dbReference type="EMBL" id="SHLA01000001">
    <property type="protein sequence ID" value="RZU61948.1"/>
    <property type="molecule type" value="Genomic_DNA"/>
</dbReference>
<evidence type="ECO:0000256" key="2">
    <source>
        <dbReference type="SAM" id="Phobius"/>
    </source>
</evidence>
<accession>A0A4Q8ACQ0</accession>